<evidence type="ECO:0000256" key="1">
    <source>
        <dbReference type="SAM" id="MobiDB-lite"/>
    </source>
</evidence>
<name>A0A1I7CS02_9HYPH</name>
<proteinExistence type="predicted"/>
<feature type="compositionally biased region" description="Polar residues" evidence="1">
    <location>
        <begin position="146"/>
        <end position="165"/>
    </location>
</feature>
<feature type="region of interest" description="Disordered" evidence="1">
    <location>
        <begin position="131"/>
        <end position="165"/>
    </location>
</feature>
<reference evidence="3" key="1">
    <citation type="submission" date="2016-10" db="EMBL/GenBank/DDBJ databases">
        <authorList>
            <person name="Varghese N."/>
            <person name="Submissions S."/>
        </authorList>
    </citation>
    <scope>NUCLEOTIDE SEQUENCE [LARGE SCALE GENOMIC DNA]</scope>
    <source>
        <strain evidence="3">DSM 17465</strain>
    </source>
</reference>
<dbReference type="Proteomes" id="UP000183371">
    <property type="component" value="Unassembled WGS sequence"/>
</dbReference>
<gene>
    <name evidence="2" type="ORF">SAMN05444141_106352</name>
</gene>
<evidence type="ECO:0000313" key="2">
    <source>
        <dbReference type="EMBL" id="SFU02195.1"/>
    </source>
</evidence>
<organism evidence="2 3">
    <name type="scientific">Pseudovibrio denitrificans</name>
    <dbReference type="NCBI Taxonomy" id="258256"/>
    <lineage>
        <taxon>Bacteria</taxon>
        <taxon>Pseudomonadati</taxon>
        <taxon>Pseudomonadota</taxon>
        <taxon>Alphaproteobacteria</taxon>
        <taxon>Hyphomicrobiales</taxon>
        <taxon>Stappiaceae</taxon>
        <taxon>Pseudovibrio</taxon>
    </lineage>
</organism>
<evidence type="ECO:0000313" key="3">
    <source>
        <dbReference type="Proteomes" id="UP000183371"/>
    </source>
</evidence>
<keyword evidence="3" id="KW-1185">Reference proteome</keyword>
<accession>A0A1I7CS02</accession>
<protein>
    <submittedName>
        <fullName evidence="2">Uncharacterized protein</fullName>
    </submittedName>
</protein>
<dbReference type="AlphaFoldDB" id="A0A1I7CS02"/>
<dbReference type="EMBL" id="FPBD01000006">
    <property type="protein sequence ID" value="SFU02195.1"/>
    <property type="molecule type" value="Genomic_DNA"/>
</dbReference>
<sequence>MVIDPGSLAGMTPEATALLISTTAKSAPPQTTMPSHPMPPLRAHNPVNPTTPPDVIPGADPGPIPPVSAGNVRQQQQGTTFLSIRRFNNRLQSSNEVRISNKGGAPRGFVTLPALLITTCGYRSRLLGRDDTGGDRSAHQCHCKTSPISNHSALSPHASPQSPQP</sequence>